<dbReference type="GO" id="GO:0006417">
    <property type="term" value="P:regulation of translation"/>
    <property type="evidence" value="ECO:0007669"/>
    <property type="project" value="TreeGrafter"/>
</dbReference>
<dbReference type="InterPro" id="IPR018764">
    <property type="entry name" value="RskA_C"/>
</dbReference>
<evidence type="ECO:0000256" key="9">
    <source>
        <dbReference type="ARBA" id="ARBA00029829"/>
    </source>
</evidence>
<comment type="similarity">
    <text evidence="7">Belongs to the zinc-associated anti-sigma factor (ZAS) superfamily. Anti-sigma-W factor family.</text>
</comment>
<gene>
    <name evidence="14" type="ORF">BBD42_30175</name>
</gene>
<proteinExistence type="inferred from homology"/>
<reference evidence="14" key="1">
    <citation type="submission" date="2016-08" db="EMBL/GenBank/DDBJ databases">
        <title>Complete Genome Seqeunce of Paenibacillus sp. BIHB 4019 from tea rhizoplane.</title>
        <authorList>
            <person name="Thakur R."/>
            <person name="Swarnkar M.K."/>
            <person name="Gulati A."/>
        </authorList>
    </citation>
    <scope>NUCLEOTIDE SEQUENCE [LARGE SCALE GENOMIC DNA]</scope>
    <source>
        <strain evidence="14">BIHB4019</strain>
    </source>
</reference>
<keyword evidence="4" id="KW-0812">Transmembrane</keyword>
<evidence type="ECO:0000256" key="6">
    <source>
        <dbReference type="ARBA" id="ARBA00023136"/>
    </source>
</evidence>
<dbReference type="InterPro" id="IPR051474">
    <property type="entry name" value="Anti-sigma-K/W_factor"/>
</dbReference>
<dbReference type="InterPro" id="IPR041916">
    <property type="entry name" value="Anti_sigma_zinc_sf"/>
</dbReference>
<evidence type="ECO:0000259" key="12">
    <source>
        <dbReference type="Pfam" id="PF10099"/>
    </source>
</evidence>
<sequence length="286" mass="30781">MIKPIDSLCDDVEMYAIGGLDAEAAQQFEHHLSHCEQCRRTLEELQPIITRLPLAVDSVEPPAGMRQRILAAVLQSEPATDPIPSQATAEVTENEASLGQTQQHTAELQAQLRKRWIVRVMAGVAASFVILSGFLLQQVNHLRNEAADLSSQLEQLQQQIAAAESPAAASQVNGVVSLKPAEAGIVAEGRATISVDSKGMHLIVQVEQLPKLQGNEAFQVWLLKDGKPVNAGTFLPNEGVGALYFTFNPDEYDQIAITQEPDANGVEPRGSMVLAGVLSQSETSSS</sequence>
<protein>
    <recommendedName>
        <fullName evidence="8">Anti-sigma-W factor RsiW</fullName>
    </recommendedName>
    <alternativeName>
        <fullName evidence="10">Regulator of SigK</fullName>
    </alternativeName>
    <alternativeName>
        <fullName evidence="9">Sigma-K anti-sigma factor RskA</fullName>
    </alternativeName>
</protein>
<dbReference type="RefSeq" id="WP_172455677.1">
    <property type="nucleotide sequence ID" value="NZ_CP016808.1"/>
</dbReference>
<dbReference type="PANTHER" id="PTHR37461">
    <property type="entry name" value="ANTI-SIGMA-K FACTOR RSKA"/>
    <property type="match status" value="1"/>
</dbReference>
<feature type="coiled-coil region" evidence="11">
    <location>
        <begin position="139"/>
        <end position="166"/>
    </location>
</feature>
<feature type="domain" description="Anti-sigma K factor RskA C-terminal" evidence="12">
    <location>
        <begin position="122"/>
        <end position="268"/>
    </location>
</feature>
<dbReference type="EMBL" id="CP016808">
    <property type="protein sequence ID" value="ANY70289.1"/>
    <property type="molecule type" value="Genomic_DNA"/>
</dbReference>
<evidence type="ECO:0000256" key="4">
    <source>
        <dbReference type="ARBA" id="ARBA00022692"/>
    </source>
</evidence>
<keyword evidence="3" id="KW-1003">Cell membrane</keyword>
<evidence type="ECO:0000256" key="7">
    <source>
        <dbReference type="ARBA" id="ARBA00024353"/>
    </source>
</evidence>
<evidence type="ECO:0000256" key="5">
    <source>
        <dbReference type="ARBA" id="ARBA00022989"/>
    </source>
</evidence>
<dbReference type="AlphaFoldDB" id="A0A1B2DRF3"/>
<name>A0A1B2DRF3_9BACL</name>
<evidence type="ECO:0000259" key="13">
    <source>
        <dbReference type="Pfam" id="PF13490"/>
    </source>
</evidence>
<keyword evidence="5" id="KW-1133">Transmembrane helix</keyword>
<dbReference type="GO" id="GO:0005886">
    <property type="term" value="C:plasma membrane"/>
    <property type="evidence" value="ECO:0007669"/>
    <property type="project" value="UniProtKB-SubCell"/>
</dbReference>
<dbReference type="InterPro" id="IPR027383">
    <property type="entry name" value="Znf_put"/>
</dbReference>
<dbReference type="GO" id="GO:0016989">
    <property type="term" value="F:sigma factor antagonist activity"/>
    <property type="evidence" value="ECO:0007669"/>
    <property type="project" value="TreeGrafter"/>
</dbReference>
<keyword evidence="6" id="KW-0472">Membrane</keyword>
<evidence type="ECO:0000256" key="10">
    <source>
        <dbReference type="ARBA" id="ARBA00030803"/>
    </source>
</evidence>
<evidence type="ECO:0000256" key="11">
    <source>
        <dbReference type="SAM" id="Coils"/>
    </source>
</evidence>
<dbReference type="Gene3D" id="1.10.10.1320">
    <property type="entry name" value="Anti-sigma factor, zinc-finger domain"/>
    <property type="match status" value="1"/>
</dbReference>
<accession>A0A1B2DRF3</accession>
<keyword evidence="11" id="KW-0175">Coiled coil</keyword>
<feature type="domain" description="Putative zinc-finger" evidence="13">
    <location>
        <begin position="18"/>
        <end position="39"/>
    </location>
</feature>
<evidence type="ECO:0000256" key="2">
    <source>
        <dbReference type="ARBA" id="ARBA00004236"/>
    </source>
</evidence>
<evidence type="ECO:0000256" key="3">
    <source>
        <dbReference type="ARBA" id="ARBA00022475"/>
    </source>
</evidence>
<dbReference type="Pfam" id="PF13490">
    <property type="entry name" value="zf-HC2"/>
    <property type="match status" value="1"/>
</dbReference>
<dbReference type="PANTHER" id="PTHR37461:SF1">
    <property type="entry name" value="ANTI-SIGMA-K FACTOR RSKA"/>
    <property type="match status" value="1"/>
</dbReference>
<dbReference type="Pfam" id="PF10099">
    <property type="entry name" value="RskA_C"/>
    <property type="match status" value="1"/>
</dbReference>
<evidence type="ECO:0000256" key="8">
    <source>
        <dbReference type="ARBA" id="ARBA00024438"/>
    </source>
</evidence>
<evidence type="ECO:0000313" key="14">
    <source>
        <dbReference type="EMBL" id="ANY70289.1"/>
    </source>
</evidence>
<organism evidence="14">
    <name type="scientific">Paenibacillus sp. BIHB 4019</name>
    <dbReference type="NCBI Taxonomy" id="1870819"/>
    <lineage>
        <taxon>Bacteria</taxon>
        <taxon>Bacillati</taxon>
        <taxon>Bacillota</taxon>
        <taxon>Bacilli</taxon>
        <taxon>Bacillales</taxon>
        <taxon>Paenibacillaceae</taxon>
        <taxon>Paenibacillus</taxon>
    </lineage>
</organism>
<evidence type="ECO:0000256" key="1">
    <source>
        <dbReference type="ARBA" id="ARBA00004167"/>
    </source>
</evidence>
<comment type="subcellular location">
    <subcellularLocation>
        <location evidence="2">Cell membrane</location>
    </subcellularLocation>
    <subcellularLocation>
        <location evidence="1">Membrane</location>
        <topology evidence="1">Single-pass membrane protein</topology>
    </subcellularLocation>
</comment>